<sequence>MESATTLQRTAVVHRVSIVELKTSLFISCKFRILGAPRIHPVQVCTD</sequence>
<accession>A0A7R8WVB1</accession>
<name>A0A7R8WVB1_9CRUS</name>
<dbReference type="EMBL" id="OB704178">
    <property type="protein sequence ID" value="CAD7238574.1"/>
    <property type="molecule type" value="Genomic_DNA"/>
</dbReference>
<proteinExistence type="predicted"/>
<evidence type="ECO:0000313" key="1">
    <source>
        <dbReference type="EMBL" id="CAD7238574.1"/>
    </source>
</evidence>
<reference evidence="1" key="1">
    <citation type="submission" date="2020-11" db="EMBL/GenBank/DDBJ databases">
        <authorList>
            <person name="Tran Van P."/>
        </authorList>
    </citation>
    <scope>NUCLEOTIDE SEQUENCE</scope>
</reference>
<dbReference type="AlphaFoldDB" id="A0A7R8WVB1"/>
<gene>
    <name evidence="1" type="ORF">CTOB1V02_LOCUS16389</name>
</gene>
<feature type="non-terminal residue" evidence="1">
    <location>
        <position position="47"/>
    </location>
</feature>
<organism evidence="1">
    <name type="scientific">Cyprideis torosa</name>
    <dbReference type="NCBI Taxonomy" id="163714"/>
    <lineage>
        <taxon>Eukaryota</taxon>
        <taxon>Metazoa</taxon>
        <taxon>Ecdysozoa</taxon>
        <taxon>Arthropoda</taxon>
        <taxon>Crustacea</taxon>
        <taxon>Oligostraca</taxon>
        <taxon>Ostracoda</taxon>
        <taxon>Podocopa</taxon>
        <taxon>Podocopida</taxon>
        <taxon>Cytherocopina</taxon>
        <taxon>Cytheroidea</taxon>
        <taxon>Cytherideidae</taxon>
        <taxon>Cyprideis</taxon>
    </lineage>
</organism>
<protein>
    <submittedName>
        <fullName evidence="1">Uncharacterized protein</fullName>
    </submittedName>
</protein>